<organism evidence="3 4">
    <name type="scientific">Effrenium voratum</name>
    <dbReference type="NCBI Taxonomy" id="2562239"/>
    <lineage>
        <taxon>Eukaryota</taxon>
        <taxon>Sar</taxon>
        <taxon>Alveolata</taxon>
        <taxon>Dinophyceae</taxon>
        <taxon>Suessiales</taxon>
        <taxon>Symbiodiniaceae</taxon>
        <taxon>Effrenium</taxon>
    </lineage>
</organism>
<sequence length="495" mass="55822">MRRIRRNNSGPMPRTGIKGLELHRRGAPWKAGGCSVEAFEGAIRYLTRYSEDPLRLADWHFDVVATRPEARPEADGQAVAAELQDFFFRPAFQAPWILERFRFFAAPSCDLFARPAASARGVLLLHSRGWQVREICREARRSKNHVFLLRSSQPLAELQNMCDNNVLVLEDEDRVKVKVCSVRNAGARAGELKGAFRMHWPLWRRLALKLCNVGDMYREPGPSRAKESLRQAMGAACCSEAKPGQKEQLASGAAPIDAKAKSAQPGPAPVAAANDGDGYNYKVFPDGSRYEGQWKDGLKHGKGRFIYPDGDVYDGEWSDGKAHGHGTYTSKQSKYVGEWQSDLKHGQAVEEWDDTSKYTGTYSHGQKHGKGRFEWPDGSVYDGEFRNNNVEGEGTFTWKDGRQYKGQWVDNRMHGEGRYEWPDGRAYEGQYINDLKEGEGTFLWADGRKFTGQWKDGKQHGVGVFRTAHGDQRTGEWREGVRVCWVDEAPNNVQA</sequence>
<evidence type="ECO:0000256" key="1">
    <source>
        <dbReference type="ARBA" id="ARBA00022737"/>
    </source>
</evidence>
<dbReference type="FunFam" id="2.20.110.10:FF:000002">
    <property type="entry name" value="Phosphatidylinositol 4-phosphate 5-kinase 8"/>
    <property type="match status" value="1"/>
</dbReference>
<comment type="caution">
    <text evidence="3">The sequence shown here is derived from an EMBL/GenBank/DDBJ whole genome shotgun (WGS) entry which is preliminary data.</text>
</comment>
<dbReference type="AlphaFoldDB" id="A0AA36HN98"/>
<keyword evidence="4" id="KW-1185">Reference proteome</keyword>
<reference evidence="3" key="1">
    <citation type="submission" date="2023-08" db="EMBL/GenBank/DDBJ databases">
        <authorList>
            <person name="Chen Y."/>
            <person name="Shah S."/>
            <person name="Dougan E. K."/>
            <person name="Thang M."/>
            <person name="Chan C."/>
        </authorList>
    </citation>
    <scope>NUCLEOTIDE SEQUENCE</scope>
</reference>
<feature type="region of interest" description="Disordered" evidence="2">
    <location>
        <begin position="248"/>
        <end position="276"/>
    </location>
</feature>
<dbReference type="InterPro" id="IPR003409">
    <property type="entry name" value="MORN"/>
</dbReference>
<accession>A0AA36HN98</accession>
<dbReference type="GO" id="GO:0005829">
    <property type="term" value="C:cytosol"/>
    <property type="evidence" value="ECO:0007669"/>
    <property type="project" value="TreeGrafter"/>
</dbReference>
<dbReference type="Gene3D" id="2.20.110.10">
    <property type="entry name" value="Histone H3 K4-specific methyltransferase SET7/9 N-terminal domain"/>
    <property type="match status" value="4"/>
</dbReference>
<dbReference type="EMBL" id="CAUJNA010000123">
    <property type="protein sequence ID" value="CAJ1372237.1"/>
    <property type="molecule type" value="Genomic_DNA"/>
</dbReference>
<name>A0AA36HN98_9DINO</name>
<proteinExistence type="predicted"/>
<evidence type="ECO:0000256" key="2">
    <source>
        <dbReference type="SAM" id="MobiDB-lite"/>
    </source>
</evidence>
<dbReference type="SMART" id="SM00698">
    <property type="entry name" value="MORN"/>
    <property type="match status" value="8"/>
</dbReference>
<dbReference type="SUPFAM" id="SSF82185">
    <property type="entry name" value="Histone H3 K4-specific methyltransferase SET7/9 N-terminal domain"/>
    <property type="match status" value="2"/>
</dbReference>
<protein>
    <submittedName>
        <fullName evidence="3">Uncharacterized protein</fullName>
    </submittedName>
</protein>
<evidence type="ECO:0000313" key="4">
    <source>
        <dbReference type="Proteomes" id="UP001178507"/>
    </source>
</evidence>
<gene>
    <name evidence="3" type="ORF">EVOR1521_LOCUS2359</name>
</gene>
<evidence type="ECO:0000313" key="3">
    <source>
        <dbReference type="EMBL" id="CAJ1372237.1"/>
    </source>
</evidence>
<dbReference type="PANTHER" id="PTHR43215">
    <property type="entry name" value="RADIAL SPOKE HEAD 1 HOMOLOG"/>
    <property type="match status" value="1"/>
</dbReference>
<keyword evidence="1" id="KW-0677">Repeat</keyword>
<dbReference type="PANTHER" id="PTHR43215:SF14">
    <property type="entry name" value="RADIAL SPOKE HEAD 1 HOMOLOG"/>
    <property type="match status" value="1"/>
</dbReference>
<dbReference type="Pfam" id="PF02493">
    <property type="entry name" value="MORN"/>
    <property type="match status" value="8"/>
</dbReference>
<dbReference type="Proteomes" id="UP001178507">
    <property type="component" value="Unassembled WGS sequence"/>
</dbReference>